<evidence type="ECO:0000259" key="2">
    <source>
        <dbReference type="Pfam" id="PF26018"/>
    </source>
</evidence>
<feature type="domain" description="RND related barrel-sandwich hybrid" evidence="2">
    <location>
        <begin position="63"/>
        <end position="210"/>
    </location>
</feature>
<evidence type="ECO:0000313" key="3">
    <source>
        <dbReference type="EMBL" id="EIM56165.1"/>
    </source>
</evidence>
<protein>
    <recommendedName>
        <fullName evidence="2">RND related barrel-sandwich hybrid domain-containing protein</fullName>
    </recommendedName>
</protein>
<dbReference type="AlphaFoldDB" id="I5AQU2"/>
<keyword evidence="1" id="KW-0472">Membrane</keyword>
<gene>
    <name evidence="3" type="ORF">EubceDRAFT1_0305</name>
</gene>
<dbReference type="InterPro" id="IPR058709">
    <property type="entry name" value="BSH_RND-rel"/>
</dbReference>
<keyword evidence="1" id="KW-1133">Transmembrane helix</keyword>
<dbReference type="EMBL" id="CM001487">
    <property type="protein sequence ID" value="EIM56165.1"/>
    <property type="molecule type" value="Genomic_DNA"/>
</dbReference>
<dbReference type="Pfam" id="PF26018">
    <property type="entry name" value="BSH_RND_rel"/>
    <property type="match status" value="1"/>
</dbReference>
<dbReference type="OrthoDB" id="1834786at2"/>
<feature type="transmembrane region" description="Helical" evidence="1">
    <location>
        <begin position="12"/>
        <end position="33"/>
    </location>
</feature>
<evidence type="ECO:0000256" key="1">
    <source>
        <dbReference type="SAM" id="Phobius"/>
    </source>
</evidence>
<dbReference type="eggNOG" id="ENOG502Z9F5">
    <property type="taxonomic scope" value="Bacteria"/>
</dbReference>
<dbReference type="STRING" id="633697.EubceDRAFT1_0305"/>
<keyword evidence="1" id="KW-0812">Transmembrane</keyword>
<dbReference type="HOGENOM" id="CLU_047532_0_0_9"/>
<reference evidence="3 4" key="1">
    <citation type="submission" date="2010-08" db="EMBL/GenBank/DDBJ databases">
        <authorList>
            <consortium name="US DOE Joint Genome Institute (JGI-PGF)"/>
            <person name="Lucas S."/>
            <person name="Copeland A."/>
            <person name="Lapidus A."/>
            <person name="Cheng J.-F."/>
            <person name="Bruce D."/>
            <person name="Goodwin L."/>
            <person name="Pitluck S."/>
            <person name="Land M.L."/>
            <person name="Hauser L."/>
            <person name="Chang Y.-J."/>
            <person name="Anderson I.J."/>
            <person name="Johnson E."/>
            <person name="Mulhopadhyay B."/>
            <person name="Kyrpides N."/>
            <person name="Woyke T.J."/>
        </authorList>
    </citation>
    <scope>NUCLEOTIDE SEQUENCE [LARGE SCALE GENOMIC DNA]</scope>
    <source>
        <strain evidence="3 4">6</strain>
    </source>
</reference>
<organism evidence="3 4">
    <name type="scientific">Eubacterium cellulosolvens (strain ATCC 43171 / JCM 9499 / 6)</name>
    <name type="common">Cillobacterium cellulosolvens</name>
    <dbReference type="NCBI Taxonomy" id="633697"/>
    <lineage>
        <taxon>Bacteria</taxon>
        <taxon>Bacillati</taxon>
        <taxon>Bacillota</taxon>
        <taxon>Clostridia</taxon>
        <taxon>Eubacteriales</taxon>
        <taxon>Eubacteriaceae</taxon>
        <taxon>Eubacterium</taxon>
    </lineage>
</organism>
<evidence type="ECO:0000313" key="4">
    <source>
        <dbReference type="Proteomes" id="UP000005753"/>
    </source>
</evidence>
<name>I5AQU2_EUBC6</name>
<reference evidence="3 4" key="2">
    <citation type="submission" date="2012-02" db="EMBL/GenBank/DDBJ databases">
        <title>Improved High-Quality Draft sequence of Eubacterium cellulosolvens 6.</title>
        <authorList>
            <consortium name="US DOE Joint Genome Institute"/>
            <person name="Lucas S."/>
            <person name="Han J."/>
            <person name="Lapidus A."/>
            <person name="Cheng J.-F."/>
            <person name="Goodwin L."/>
            <person name="Pitluck S."/>
            <person name="Peters L."/>
            <person name="Mikhailova N."/>
            <person name="Gu W."/>
            <person name="Detter J.C."/>
            <person name="Han C."/>
            <person name="Tapia R."/>
            <person name="Land M."/>
            <person name="Hauser L."/>
            <person name="Kyrpides N."/>
            <person name="Ivanova N."/>
            <person name="Pagani I."/>
            <person name="Johnson E."/>
            <person name="Mukhopadhyay B."/>
            <person name="Anderson I."/>
            <person name="Woyke T."/>
        </authorList>
    </citation>
    <scope>NUCLEOTIDE SEQUENCE [LARGE SCALE GENOMIC DNA]</scope>
    <source>
        <strain evidence="3 4">6</strain>
    </source>
</reference>
<keyword evidence="4" id="KW-1185">Reference proteome</keyword>
<proteinExistence type="predicted"/>
<dbReference type="Proteomes" id="UP000005753">
    <property type="component" value="Chromosome"/>
</dbReference>
<sequence length="451" mass="50944">MKQEEKGVRLNIGLIILILLFIYSLISAFIYIMTPRVSPYMVTFGTLSNNNITYTAIAVRDETLVSAPTSGYVNYYIKSGQKASKNDVVCSIMDSRPVTSAKDMTQEDLSQVRSLASKFTRAYDSAAFDEVYNLKYALSTQTEVKTSDGSVYGSPVSAETDGIVSYVTDGMEKLDPHKVKQEDFSLAGYKSKILRSDSSVKAGDTVYKIIGDDTWQLVFELSDNVYTSLQDKDSVKVLFEQDEAIETGELETFEKEEEKDGKKLSKKYALVTLHSGMVRYCNERMLRIELLTDTEKGLKIPLSAIVYKKYYKIPVDFLTSSGSGFLRMVKDKKSGEDVREIVTTDLYAQVKGDDGREYYCVEEEAFNKGDIIIKEDSNSTFKIGPIADLEGVYCINRSYAQFRRVEQIEQNTEFMIVKPNTSFGISQYDYIVRDQSSVNESQILRIKQEST</sequence>
<accession>I5AQU2</accession>